<feature type="transmembrane region" description="Helical" evidence="1">
    <location>
        <begin position="49"/>
        <end position="67"/>
    </location>
</feature>
<feature type="transmembrane region" description="Helical" evidence="1">
    <location>
        <begin position="12"/>
        <end position="37"/>
    </location>
</feature>
<gene>
    <name evidence="2" type="ORF">AZF00_14080</name>
</gene>
<keyword evidence="1" id="KW-0472">Membrane</keyword>
<dbReference type="KEGG" id="zal:AZF00_14080"/>
<feature type="transmembrane region" description="Helical" evidence="1">
    <location>
        <begin position="79"/>
        <end position="99"/>
    </location>
</feature>
<evidence type="ECO:0000256" key="1">
    <source>
        <dbReference type="SAM" id="Phobius"/>
    </source>
</evidence>
<sequence length="127" mass="14366">MKNSSAWRRFFQFSALFNFSAAFALLFAPQLLFNILMMSDSLSAEALPWLHQFAGLVLVFGIGYWVISTNPSLHKDIVWMGCIGKLVVFSIAWIDIMLFNAPVGFGVLVIADLIFAMFFAVVWRSFE</sequence>
<dbReference type="Proteomes" id="UP000074119">
    <property type="component" value="Chromosome"/>
</dbReference>
<keyword evidence="1" id="KW-1133">Transmembrane helix</keyword>
<feature type="transmembrane region" description="Helical" evidence="1">
    <location>
        <begin position="105"/>
        <end position="123"/>
    </location>
</feature>
<dbReference type="AlphaFoldDB" id="A0A127M7X4"/>
<dbReference type="EMBL" id="CP014544">
    <property type="protein sequence ID" value="AMO69362.1"/>
    <property type="molecule type" value="Genomic_DNA"/>
</dbReference>
<reference evidence="2 3" key="1">
    <citation type="submission" date="2015-12" db="EMBL/GenBank/DDBJ databases">
        <authorList>
            <person name="Shamseldin A."/>
            <person name="Moawad H."/>
            <person name="Abd El-Rahim W.M."/>
            <person name="Sadowsky M.J."/>
        </authorList>
    </citation>
    <scope>NUCLEOTIDE SEQUENCE [LARGE SCALE GENOMIC DNA]</scope>
    <source>
        <strain evidence="2 3">SM2</strain>
    </source>
</reference>
<protein>
    <submittedName>
        <fullName evidence="2">Uncharacterized protein</fullName>
    </submittedName>
</protein>
<evidence type="ECO:0000313" key="2">
    <source>
        <dbReference type="EMBL" id="AMO69362.1"/>
    </source>
</evidence>
<keyword evidence="1" id="KW-0812">Transmembrane</keyword>
<organism evidence="2 3">
    <name type="scientific">Zhongshania aliphaticivorans</name>
    <dbReference type="NCBI Taxonomy" id="1470434"/>
    <lineage>
        <taxon>Bacteria</taxon>
        <taxon>Pseudomonadati</taxon>
        <taxon>Pseudomonadota</taxon>
        <taxon>Gammaproteobacteria</taxon>
        <taxon>Cellvibrionales</taxon>
        <taxon>Spongiibacteraceae</taxon>
        <taxon>Zhongshania</taxon>
    </lineage>
</organism>
<accession>A0A127M7X4</accession>
<dbReference type="RefSeq" id="WP_008251397.1">
    <property type="nucleotide sequence ID" value="NZ_CP014544.1"/>
</dbReference>
<evidence type="ECO:0000313" key="3">
    <source>
        <dbReference type="Proteomes" id="UP000074119"/>
    </source>
</evidence>
<proteinExistence type="predicted"/>
<name>A0A127M7X4_9GAMM</name>